<comment type="caution">
    <text evidence="9">The sequence shown here is derived from an EMBL/GenBank/DDBJ whole genome shotgun (WGS) entry which is preliminary data.</text>
</comment>
<evidence type="ECO:0000259" key="8">
    <source>
        <dbReference type="Pfam" id="PF02463"/>
    </source>
</evidence>
<feature type="binding site" evidence="6">
    <location>
        <begin position="32"/>
        <end position="39"/>
    </location>
    <ligand>
        <name>ATP</name>
        <dbReference type="ChEBI" id="CHEBI:30616"/>
    </ligand>
</feature>
<evidence type="ECO:0000313" key="10">
    <source>
        <dbReference type="Proteomes" id="UP001378242"/>
    </source>
</evidence>
<dbReference type="CDD" id="cd03278">
    <property type="entry name" value="ABC_SMC_barmotin"/>
    <property type="match status" value="2"/>
</dbReference>
<feature type="coiled-coil region" evidence="6">
    <location>
        <begin position="170"/>
        <end position="218"/>
    </location>
</feature>
<evidence type="ECO:0000256" key="7">
    <source>
        <dbReference type="SAM" id="MobiDB-lite"/>
    </source>
</evidence>
<feature type="coiled-coil region" evidence="6">
    <location>
        <begin position="873"/>
        <end position="914"/>
    </location>
</feature>
<keyword evidence="2 6" id="KW-0547">Nucleotide-binding</keyword>
<dbReference type="EMBL" id="JBAKAP010000002">
    <property type="protein sequence ID" value="MEL0615608.1"/>
    <property type="molecule type" value="Genomic_DNA"/>
</dbReference>
<keyword evidence="10" id="KW-1185">Reference proteome</keyword>
<organism evidence="9 10">
    <name type="scientific">Cobetia marina</name>
    <name type="common">Deleya marina</name>
    <dbReference type="NCBI Taxonomy" id="28258"/>
    <lineage>
        <taxon>Bacteria</taxon>
        <taxon>Pseudomonadati</taxon>
        <taxon>Pseudomonadota</taxon>
        <taxon>Gammaproteobacteria</taxon>
        <taxon>Oceanospirillales</taxon>
        <taxon>Halomonadaceae</taxon>
        <taxon>Cobetia</taxon>
    </lineage>
</organism>
<feature type="compositionally biased region" description="Basic and acidic residues" evidence="7">
    <location>
        <begin position="776"/>
        <end position="786"/>
    </location>
</feature>
<reference evidence="9 10" key="1">
    <citation type="submission" date="2024-02" db="EMBL/GenBank/DDBJ databases">
        <title>Bacteria isolated from the canopy kelp, Nereocystis luetkeana.</title>
        <authorList>
            <person name="Pfister C.A."/>
            <person name="Younker I.T."/>
            <person name="Light S.H."/>
        </authorList>
    </citation>
    <scope>NUCLEOTIDE SEQUENCE [LARGE SCALE GENOMIC DNA]</scope>
    <source>
        <strain evidence="9 10">TI.5.07</strain>
    </source>
</reference>
<keyword evidence="3 6" id="KW-0067">ATP-binding</keyword>
<feature type="region of interest" description="Disordered" evidence="7">
    <location>
        <begin position="766"/>
        <end position="786"/>
    </location>
</feature>
<dbReference type="InterPro" id="IPR011890">
    <property type="entry name" value="SMC_prok"/>
</dbReference>
<dbReference type="InterPro" id="IPR027417">
    <property type="entry name" value="P-loop_NTPase"/>
</dbReference>
<name>A0ABU9GAW1_COBMA</name>
<evidence type="ECO:0000256" key="6">
    <source>
        <dbReference type="HAMAP-Rule" id="MF_01894"/>
    </source>
</evidence>
<comment type="function">
    <text evidence="6">Required for chromosome condensation and partitioning.</text>
</comment>
<evidence type="ECO:0000256" key="3">
    <source>
        <dbReference type="ARBA" id="ARBA00022840"/>
    </source>
</evidence>
<dbReference type="NCBIfam" id="TIGR02168">
    <property type="entry name" value="SMC_prok_B"/>
    <property type="match status" value="1"/>
</dbReference>
<dbReference type="InterPro" id="IPR024704">
    <property type="entry name" value="SMC"/>
</dbReference>
<keyword evidence="1 6" id="KW-0963">Cytoplasm</keyword>
<feature type="region of interest" description="Disordered" evidence="7">
    <location>
        <begin position="445"/>
        <end position="481"/>
    </location>
</feature>
<dbReference type="SUPFAM" id="SSF52540">
    <property type="entry name" value="P-loop containing nucleoside triphosphate hydrolases"/>
    <property type="match status" value="1"/>
</dbReference>
<comment type="domain">
    <text evidence="6">Contains large globular domains required for ATP hydrolysis at each terminus and a third globular domain forming a flexible hinge near the middle of the molecule. These domains are separated by coiled-coil structures.</text>
</comment>
<evidence type="ECO:0000256" key="1">
    <source>
        <dbReference type="ARBA" id="ARBA00022490"/>
    </source>
</evidence>
<dbReference type="PANTHER" id="PTHR43977">
    <property type="entry name" value="STRUCTURAL MAINTENANCE OF CHROMOSOMES PROTEIN 3"/>
    <property type="match status" value="1"/>
</dbReference>
<proteinExistence type="inferred from homology"/>
<feature type="coiled-coil region" evidence="6">
    <location>
        <begin position="987"/>
        <end position="1017"/>
    </location>
</feature>
<protein>
    <recommendedName>
        <fullName evidence="6">Chromosome partition protein Smc</fullName>
    </recommendedName>
</protein>
<comment type="subcellular location">
    <subcellularLocation>
        <location evidence="6">Cytoplasm</location>
    </subcellularLocation>
</comment>
<keyword evidence="4 6" id="KW-0175">Coiled coil</keyword>
<dbReference type="Proteomes" id="UP001378242">
    <property type="component" value="Unassembled WGS sequence"/>
</dbReference>
<keyword evidence="5 6" id="KW-0238">DNA-binding</keyword>
<feature type="region of interest" description="Disordered" evidence="7">
    <location>
        <begin position="370"/>
        <end position="404"/>
    </location>
</feature>
<feature type="domain" description="RecF/RecN/SMC N-terminal" evidence="8">
    <location>
        <begin position="3"/>
        <end position="1156"/>
    </location>
</feature>
<evidence type="ECO:0000256" key="5">
    <source>
        <dbReference type="ARBA" id="ARBA00023125"/>
    </source>
</evidence>
<comment type="similarity">
    <text evidence="6">Belongs to the SMC family.</text>
</comment>
<dbReference type="Gene3D" id="3.40.50.300">
    <property type="entry name" value="P-loop containing nucleotide triphosphate hydrolases"/>
    <property type="match status" value="2"/>
</dbReference>
<evidence type="ECO:0000256" key="4">
    <source>
        <dbReference type="ARBA" id="ARBA00023054"/>
    </source>
</evidence>
<feature type="compositionally biased region" description="Basic and acidic residues" evidence="7">
    <location>
        <begin position="374"/>
        <end position="404"/>
    </location>
</feature>
<comment type="subunit">
    <text evidence="6">Homodimer.</text>
</comment>
<dbReference type="InterPro" id="IPR003395">
    <property type="entry name" value="RecF/RecN/SMC_N"/>
</dbReference>
<evidence type="ECO:0000256" key="2">
    <source>
        <dbReference type="ARBA" id="ARBA00022741"/>
    </source>
</evidence>
<accession>A0ABU9GAW1</accession>
<dbReference type="Pfam" id="PF02463">
    <property type="entry name" value="SMC_N"/>
    <property type="match status" value="1"/>
</dbReference>
<dbReference type="PIRSF" id="PIRSF005719">
    <property type="entry name" value="SMC"/>
    <property type="match status" value="1"/>
</dbReference>
<sequence>MRLKSIKLVGFKSFVDPVTVPFDSNMTAILGPNGCGKSNVIDAVRWVMGESSAKNLRGESMTDVIFNGSTGRKPVGQASIELTFDNADGSLGGAWSEYAEIAVKRLVTRDGQSGYFLNGQKCRRRDISDVFLGTGLGPRSYSIIGQGMISQLIEARPDDLRSTLEEAAGISKYKERRRETENRMKRTQENMERLDDLREELDKQLERLKRQAEAAKRYQTLKQDEYRLKGELAVLRRRGLRAQQREQQSRVAELETGVEREILGQRQCESQLEEQRYQHDELAGELETHQAAFYETGAQIARLEQSLEHARTREQQLAADLEIARRELSDIQRVEGEDGERLEMIEARLEDIAPELELARETLEGLELSLEEAEERRQDSQSEWERFSQADNESQRGAERAQSEIQRIENAIRDAETQRERRRQQLAELPDVAELRETREELREQLDELTLGSESLESRREQASESREQAQTDRLALDGERDQLRQRRNVLQGEQASLQALIDAALRDEDDSLATHLDRHGLAQAPALAEGLEVAEGWESVSAWVLGPFLKARMSRAKSDATAALMSELPGGELLLVDAAGETNATAPEGTLAARISGAPALTGWLSSIHCVESQAAAWGRRDTLAAHESVLTPDGLWLGRGWSRRQIAGERADSVIGQRARLEQVVLELEALESRLDDIEARLAAADEQIAGAEQQLEHLRIEERELGERQRELSLKEAGLASRLEHVDGRALELEEELEQLAETRENHALTLEEARERWQQALESVENNAQSRESLERSRREHQEALAGLRAQLAPAREQVSRLDMERQRLVTERDGMQGQRMRAVEQREKLAERIELLEASREEASLPQEEEREQLEMLLETRLYQETKLNACRDKTHELVEQMRQAEQSRQTHERNLEGIRQRLEEGRMQVQALTLKADAQDEQLLELGYDEAAITLLEDELDPNATESAWSHNLEQVGERIKRLGAINLAAIEEYDQQAERRNYLEAQHAELAEALETLERAIRKIDQETRVRFKDTFDKVNAGIQTLFPKIFGGGTAWLTLTGDDLLETGVAIMARPPGKKNSTIHLLSGGEKALTALALVFAIFQLNPAPFCMLDEVDAPLDDANVGRYARLVKEMSESVQFIYITHNKIAMEAADRLMGVTMQEPGVSRLVSVGIEEAAVLAEA</sequence>
<dbReference type="HAMAP" id="MF_01894">
    <property type="entry name" value="Smc_prok"/>
    <property type="match status" value="1"/>
</dbReference>
<gene>
    <name evidence="6 9" type="primary">smc</name>
    <name evidence="9" type="ORF">V6243_02105</name>
</gene>
<feature type="compositionally biased region" description="Basic and acidic residues" evidence="7">
    <location>
        <begin position="456"/>
        <end position="481"/>
    </location>
</feature>
<evidence type="ECO:0000313" key="9">
    <source>
        <dbReference type="EMBL" id="MEL0615608.1"/>
    </source>
</evidence>
<dbReference type="RefSeq" id="WP_341541723.1">
    <property type="nucleotide sequence ID" value="NZ_JBAKAP010000002.1"/>
</dbReference>